<dbReference type="EC" id="2.3.1.-" evidence="2"/>
<dbReference type="InterPro" id="IPR000801">
    <property type="entry name" value="Esterase-like"/>
</dbReference>
<dbReference type="AlphaFoldDB" id="A0A2X4XI85"/>
<dbReference type="EMBL" id="LS483468">
    <property type="protein sequence ID" value="SQI39575.1"/>
    <property type="molecule type" value="Genomic_DNA"/>
</dbReference>
<keyword evidence="2" id="KW-0012">Acyltransferase</keyword>
<keyword evidence="1" id="KW-0732">Signal</keyword>
<feature type="signal peptide" evidence="1">
    <location>
        <begin position="1"/>
        <end position="33"/>
    </location>
</feature>
<dbReference type="RefSeq" id="WP_072699236.1">
    <property type="nucleotide sequence ID" value="NZ_JAFBBL010000001.1"/>
</dbReference>
<dbReference type="Proteomes" id="UP000249091">
    <property type="component" value="Chromosome 1"/>
</dbReference>
<dbReference type="PROSITE" id="PS51257">
    <property type="entry name" value="PROKAR_LIPOPROTEIN"/>
    <property type="match status" value="1"/>
</dbReference>
<feature type="chain" id="PRO_5038577431" evidence="1">
    <location>
        <begin position="34"/>
        <end position="340"/>
    </location>
</feature>
<reference evidence="2 3" key="1">
    <citation type="submission" date="2018-06" db="EMBL/GenBank/DDBJ databases">
        <authorList>
            <consortium name="Pathogen Informatics"/>
            <person name="Doyle S."/>
        </authorList>
    </citation>
    <scope>NUCLEOTIDE SEQUENCE [LARGE SCALE GENOMIC DNA]</scope>
    <source>
        <strain evidence="2 3">NCTC10994</strain>
    </source>
</reference>
<gene>
    <name evidence="2" type="primary">fbpC_4</name>
    <name evidence="2" type="ORF">NCTC10994_04189</name>
</gene>
<evidence type="ECO:0000313" key="2">
    <source>
        <dbReference type="EMBL" id="SQI39575.1"/>
    </source>
</evidence>
<evidence type="ECO:0000256" key="1">
    <source>
        <dbReference type="SAM" id="SignalP"/>
    </source>
</evidence>
<keyword evidence="2" id="KW-0808">Transferase</keyword>
<name>A0A2X4XI85_9NOCA</name>
<proteinExistence type="predicted"/>
<dbReference type="GO" id="GO:0016746">
    <property type="term" value="F:acyltransferase activity"/>
    <property type="evidence" value="ECO:0007669"/>
    <property type="project" value="UniProtKB-KW"/>
</dbReference>
<sequence>MNRSPMPRRVCFTLTALAACVVASTAGSGIAAATPVPTGAYVDSVTPVSEQHWRVGVYSPAMDSVVPLDVLHAADSGEPRPILYALGGAGVGTIEGTGWMESSDIAEFFSDKNVNVVVPATGNFSYFTDWAEDDDILGRNMWETFLTEELPPVMDAELGANGVQSILGMSMSAGSALDLAVRSGDLYSGVASFSGCVRTSDPLGRKYVELVVERRGKGNTDNMWGPEGDPRWAEHDVYLHAEQLRGKALYLSSRNGLPGPHDVPGQERAAGESFRTQLVLGGAIEAATLVCTTQLAQRLDELGIPVTADLGAAGTHSWGYWEDDLRSSWPILAESMGVEI</sequence>
<dbReference type="Gene3D" id="3.40.50.1820">
    <property type="entry name" value="alpha/beta hydrolase"/>
    <property type="match status" value="1"/>
</dbReference>
<dbReference type="STRING" id="1219011.GCA_001895045_01219"/>
<organism evidence="2 3">
    <name type="scientific">Rhodococcus coprophilus</name>
    <dbReference type="NCBI Taxonomy" id="38310"/>
    <lineage>
        <taxon>Bacteria</taxon>
        <taxon>Bacillati</taxon>
        <taxon>Actinomycetota</taxon>
        <taxon>Actinomycetes</taxon>
        <taxon>Mycobacteriales</taxon>
        <taxon>Nocardiaceae</taxon>
        <taxon>Rhodococcus</taxon>
    </lineage>
</organism>
<evidence type="ECO:0000313" key="3">
    <source>
        <dbReference type="Proteomes" id="UP000249091"/>
    </source>
</evidence>
<dbReference type="Pfam" id="PF00756">
    <property type="entry name" value="Esterase"/>
    <property type="match status" value="1"/>
</dbReference>
<dbReference type="SUPFAM" id="SSF53474">
    <property type="entry name" value="alpha/beta-Hydrolases"/>
    <property type="match status" value="1"/>
</dbReference>
<dbReference type="KEGG" id="rcr:NCTC10994_04189"/>
<dbReference type="InterPro" id="IPR029058">
    <property type="entry name" value="AB_hydrolase_fold"/>
</dbReference>
<accession>A0A2X4XI85</accession>
<keyword evidence="3" id="KW-1185">Reference proteome</keyword>
<protein>
    <submittedName>
        <fullName evidence="2">Mycolyltransferase</fullName>
        <ecNumber evidence="2">2.3.1.-</ecNumber>
    </submittedName>
</protein>